<dbReference type="InterPro" id="IPR016064">
    <property type="entry name" value="NAD/diacylglycerol_kinase_sf"/>
</dbReference>
<dbReference type="GO" id="GO:0005739">
    <property type="term" value="C:mitochondrion"/>
    <property type="evidence" value="ECO:0007669"/>
    <property type="project" value="TreeGrafter"/>
</dbReference>
<accession>A0A3B0SWX3</accession>
<keyword evidence="1" id="KW-0418">Kinase</keyword>
<dbReference type="Gene3D" id="2.60.200.30">
    <property type="entry name" value="Probable inorganic polyphosphate/atp-NAD kinase, domain 2"/>
    <property type="match status" value="1"/>
</dbReference>
<protein>
    <submittedName>
        <fullName evidence="1">NrtR-regulated hypothetical NrtY, PpnK-type ATP-NAD kinase domain</fullName>
    </submittedName>
</protein>
<proteinExistence type="predicted"/>
<dbReference type="EMBL" id="UOEC01000181">
    <property type="protein sequence ID" value="VAW00964.1"/>
    <property type="molecule type" value="Genomic_DNA"/>
</dbReference>
<dbReference type="GO" id="GO:0003951">
    <property type="term" value="F:NAD+ kinase activity"/>
    <property type="evidence" value="ECO:0007669"/>
    <property type="project" value="InterPro"/>
</dbReference>
<dbReference type="SUPFAM" id="SSF111331">
    <property type="entry name" value="NAD kinase/diacylglycerol kinase-like"/>
    <property type="match status" value="1"/>
</dbReference>
<dbReference type="AlphaFoldDB" id="A0A3B0SWX3"/>
<dbReference type="PANTHER" id="PTHR13158:SF5">
    <property type="entry name" value="NAD KINASE 2, MITOCHONDRIAL"/>
    <property type="match status" value="1"/>
</dbReference>
<dbReference type="GO" id="GO:0019674">
    <property type="term" value="P:NAD+ metabolic process"/>
    <property type="evidence" value="ECO:0007669"/>
    <property type="project" value="InterPro"/>
</dbReference>
<sequence>MTKKIQKQFERVIIVTRPSELEDLIARFNTAGQARFYLEQAGQDFTRIETAHKNYVAALKEVKAAIPQDLNQQVLKRDLIARFSFEVTDLVIVLGQDGLVSNLAKYLDGQPIFAVNPDPAIYDGVLLAFRPDTVREDLRQLFAGKLAGKLKVKPVTMAKVETSDGQILLAFNDFFIGAASHVSARYELDFDGKSEVQSSSGIIISTGAGSTGWLKSVYRGAINTAKALGGKVLLPKNGGALAWDTDELPFIVREPFPSKVTGTNITIGAITRQKPLVVRSRMATNGVIFSDGIESDYIAFNAGMQATFSLADRQALLISPD</sequence>
<gene>
    <name evidence="1" type="ORF">MNBD_ALPHA08-1211</name>
</gene>
<name>A0A3B0SWX3_9ZZZZ</name>
<dbReference type="PANTHER" id="PTHR13158">
    <property type="match status" value="1"/>
</dbReference>
<organism evidence="1">
    <name type="scientific">hydrothermal vent metagenome</name>
    <dbReference type="NCBI Taxonomy" id="652676"/>
    <lineage>
        <taxon>unclassified sequences</taxon>
        <taxon>metagenomes</taxon>
        <taxon>ecological metagenomes</taxon>
    </lineage>
</organism>
<keyword evidence="1" id="KW-0808">Transferase</keyword>
<evidence type="ECO:0000313" key="1">
    <source>
        <dbReference type="EMBL" id="VAW00964.1"/>
    </source>
</evidence>
<dbReference type="InterPro" id="IPR017437">
    <property type="entry name" value="ATP-NAD_kinase_PpnK-typ_C"/>
</dbReference>
<reference evidence="1" key="1">
    <citation type="submission" date="2018-06" db="EMBL/GenBank/DDBJ databases">
        <authorList>
            <person name="Zhirakovskaya E."/>
        </authorList>
    </citation>
    <scope>NUCLEOTIDE SEQUENCE</scope>
</reference>